<dbReference type="Gene3D" id="1.20.5.340">
    <property type="match status" value="1"/>
</dbReference>
<dbReference type="InterPro" id="IPR036961">
    <property type="entry name" value="Kinesin_motor_dom_sf"/>
</dbReference>
<dbReference type="PANTHER" id="PTHR13140">
    <property type="entry name" value="MYOSIN"/>
    <property type="match status" value="1"/>
</dbReference>
<evidence type="ECO:0000313" key="13">
    <source>
        <dbReference type="Proteomes" id="UP000024635"/>
    </source>
</evidence>
<dbReference type="Pfam" id="PF00063">
    <property type="entry name" value="Myosin_head"/>
    <property type="match status" value="1"/>
</dbReference>
<feature type="domain" description="Myosin N-terminal SH3-like" evidence="11">
    <location>
        <begin position="32"/>
        <end position="81"/>
    </location>
</feature>
<evidence type="ECO:0000256" key="1">
    <source>
        <dbReference type="ARBA" id="ARBA00008314"/>
    </source>
</evidence>
<dbReference type="GO" id="GO:0007015">
    <property type="term" value="P:actin filament organization"/>
    <property type="evidence" value="ECO:0007669"/>
    <property type="project" value="TreeGrafter"/>
</dbReference>
<evidence type="ECO:0000256" key="6">
    <source>
        <dbReference type="ARBA" id="ARBA00023175"/>
    </source>
</evidence>
<dbReference type="GO" id="GO:0005863">
    <property type="term" value="C:striated muscle myosin thick filament"/>
    <property type="evidence" value="ECO:0007669"/>
    <property type="project" value="UniProtKB-ARBA"/>
</dbReference>
<dbReference type="PRINTS" id="PR00193">
    <property type="entry name" value="MYOSINHEAVY"/>
</dbReference>
<dbReference type="SUPFAM" id="SSF90257">
    <property type="entry name" value="Myosin rod fragments"/>
    <property type="match status" value="1"/>
</dbReference>
<evidence type="ECO:0000256" key="5">
    <source>
        <dbReference type="ARBA" id="ARBA00023123"/>
    </source>
</evidence>
<dbReference type="GO" id="GO:0016459">
    <property type="term" value="C:myosin complex"/>
    <property type="evidence" value="ECO:0007669"/>
    <property type="project" value="UniProtKB-KW"/>
</dbReference>
<accession>A0A016V152</accession>
<dbReference type="InterPro" id="IPR008989">
    <property type="entry name" value="Myosin_S1_N"/>
</dbReference>
<evidence type="ECO:0008006" key="14">
    <source>
        <dbReference type="Google" id="ProtNLM"/>
    </source>
</evidence>
<dbReference type="GO" id="GO:0060972">
    <property type="term" value="P:left/right pattern formation"/>
    <property type="evidence" value="ECO:0007669"/>
    <property type="project" value="UniProtKB-ARBA"/>
</dbReference>
<dbReference type="GO" id="GO:0051015">
    <property type="term" value="F:actin filament binding"/>
    <property type="evidence" value="ECO:0007669"/>
    <property type="project" value="InterPro"/>
</dbReference>
<dbReference type="Gene3D" id="1.20.5.4820">
    <property type="match status" value="1"/>
</dbReference>
<protein>
    <recommendedName>
        <fullName evidence="14">Myosin head</fullName>
    </recommendedName>
</protein>
<reference evidence="13" key="1">
    <citation type="journal article" date="2015" name="Nat. Genet.">
        <title>The genome and transcriptome of the zoonotic hookworm Ancylostoma ceylanicum identify infection-specific gene families.</title>
        <authorList>
            <person name="Schwarz E.M."/>
            <person name="Hu Y."/>
            <person name="Antoshechkin I."/>
            <person name="Miller M.M."/>
            <person name="Sternberg P.W."/>
            <person name="Aroian R.V."/>
        </authorList>
    </citation>
    <scope>NUCLEOTIDE SEQUENCE</scope>
    <source>
        <strain evidence="13">HY135</strain>
    </source>
</reference>
<dbReference type="GO" id="GO:0000146">
    <property type="term" value="F:microfilament motor activity"/>
    <property type="evidence" value="ECO:0007669"/>
    <property type="project" value="TreeGrafter"/>
</dbReference>
<sequence length="1249" mass="144676">MVEIDYMLDPGWKFLRQPEDQQLQEQAARRFDNKTHTWVPDPVEGFVIASIGVEEGNNYTLTMPDGSTKKMGKDECQEINPAKFEKTEDMSSLTFLNEASVLHNLRQRYYSMMIYTYSGLFCVFINPYKMLPIYTDSVQAMYVNKRRTEMPPHLFAVSDEAFRNMMTDHENQSMLITGESGAGKTENTKKVIAYFANIGGNKEKPSDQRAVRFKDLGEASLENQVVQANPAIEAFGNGATVRNYNSSRYGKFIRIHFDKRGKLVGGDIEHYLLEKSRVIKQAPGERSYHIFYQIFTQKKLRDLLQLGDDIRQFKFVSQAEITVPGMDDKEEFRITDNAFDVMHFTDREKHDLYKTCAAIMHMSRFAFRQKPREEQAEVDSMDSPMKAAKLFGIDPDQFVSSLVKPRIKVGTEWVHKGQNKQQVDWAVGALAKAVYARMFTWLIKRVNQTLSANLEGSANYIGVLDIAGFEIFDSNSFEQLWINFVNEKLQQFFNHHMFVLEQEEYEREGIQWEFINFGLDLQACIELIEKPLGIISILDEECIVPKANDTTYVEKLNNQHLGKHPNFQKAKPPRGNQGLAHFAIVHYAGTVRYNADQWLEKNKDPLNDSAVAVLKTSDKAGLIYQIWEDYITDVDREELSAREKTQDRKKGKSASFLTVSTMYRESLASLMGMLHTTHPHFIRCIIPNEKKTSGLIDAPLVLNQLTCNGVLEGIRICRKGFPNRMTFADFRFRYAILAADQAAEKDPAEASKKMLERLVNEKKIQEGNFKVGTTKVFFRAGIVAKMEELRDAALAKVIVKFQSALRCYLAQCHYQQLLKQQAAYSIIQENVRQWTTLRLWPWYRLFTRLKPMLKGMKSNAEVEALERKVKELEEFSAAEELQRKKYEDELRVKTEQYEESRAALDRERMLMEKRNQEIEDLHKMLKTETDKLDETSRRVKELEKQKAKEAKEWEEKEKRLTVEAEAEATRSKQLADRLSNELKLQQDENQKLVNQRKAQELANTELTDRLDMLQERYDRAENQRNRMQEELDSFEDKLIAETRQKDELARANKKLENQLKTISEQLAMIQREKHTMDLDCKRREEDIGQLKHRAGNDANLIVKLQANIRKLIARITELEEELDLERKSRSKAERQSKELQADIESIQQQMEEASGQLIAQAHLNKLRSDEMVNLQREIQKKNITRESCLADLCSMQYITVNNLRTLSKQAAHLESEANRVLTARQSMVNLAGVPRIYLAADDTDDESSI</sequence>
<evidence type="ECO:0000256" key="7">
    <source>
        <dbReference type="ARBA" id="ARBA00023203"/>
    </source>
</evidence>
<keyword evidence="7 8" id="KW-0009">Actin-binding</keyword>
<gene>
    <name evidence="12" type="primary">Acey_s0019.g3799</name>
    <name evidence="12" type="ORF">Y032_0019g3799</name>
</gene>
<feature type="region of interest" description="Actin-binding" evidence="8">
    <location>
        <begin position="667"/>
        <end position="689"/>
    </location>
</feature>
<evidence type="ECO:0000256" key="2">
    <source>
        <dbReference type="ARBA" id="ARBA00022741"/>
    </source>
</evidence>
<feature type="coiled-coil region" evidence="9">
    <location>
        <begin position="862"/>
        <end position="1072"/>
    </location>
</feature>
<feature type="binding site" evidence="8">
    <location>
        <begin position="178"/>
        <end position="185"/>
    </location>
    <ligand>
        <name>ATP</name>
        <dbReference type="ChEBI" id="CHEBI:30616"/>
    </ligand>
</feature>
<keyword evidence="4 9" id="KW-0175">Coiled coil</keyword>
<evidence type="ECO:0000313" key="12">
    <source>
        <dbReference type="EMBL" id="EYC21399.1"/>
    </source>
</evidence>
<dbReference type="PROSITE" id="PS51844">
    <property type="entry name" value="SH3_LIKE"/>
    <property type="match status" value="1"/>
</dbReference>
<organism evidence="12 13">
    <name type="scientific">Ancylostoma ceylanicum</name>
    <dbReference type="NCBI Taxonomy" id="53326"/>
    <lineage>
        <taxon>Eukaryota</taxon>
        <taxon>Metazoa</taxon>
        <taxon>Ecdysozoa</taxon>
        <taxon>Nematoda</taxon>
        <taxon>Chromadorea</taxon>
        <taxon>Rhabditida</taxon>
        <taxon>Rhabditina</taxon>
        <taxon>Rhabditomorpha</taxon>
        <taxon>Strongyloidea</taxon>
        <taxon>Ancylostomatidae</taxon>
        <taxon>Ancylostomatinae</taxon>
        <taxon>Ancylostoma</taxon>
    </lineage>
</organism>
<comment type="caution">
    <text evidence="12">The sequence shown here is derived from an EMBL/GenBank/DDBJ whole genome shotgun (WGS) entry which is preliminary data.</text>
</comment>
<dbReference type="InterPro" id="IPR027417">
    <property type="entry name" value="P-loop_NTPase"/>
</dbReference>
<feature type="coiled-coil region" evidence="9">
    <location>
        <begin position="1101"/>
        <end position="1156"/>
    </location>
</feature>
<evidence type="ECO:0000256" key="4">
    <source>
        <dbReference type="ARBA" id="ARBA00023054"/>
    </source>
</evidence>
<dbReference type="GO" id="GO:0016020">
    <property type="term" value="C:membrane"/>
    <property type="evidence" value="ECO:0007669"/>
    <property type="project" value="TreeGrafter"/>
</dbReference>
<dbReference type="OrthoDB" id="6108017at2759"/>
<dbReference type="PROSITE" id="PS51456">
    <property type="entry name" value="MYOSIN_MOTOR"/>
    <property type="match status" value="1"/>
</dbReference>
<dbReference type="Gene3D" id="1.20.58.530">
    <property type="match status" value="1"/>
</dbReference>
<evidence type="ECO:0000259" key="11">
    <source>
        <dbReference type="PROSITE" id="PS51844"/>
    </source>
</evidence>
<dbReference type="Proteomes" id="UP000024635">
    <property type="component" value="Unassembled WGS sequence"/>
</dbReference>
<keyword evidence="13" id="KW-1185">Reference proteome</keyword>
<dbReference type="PANTHER" id="PTHR13140:SF857">
    <property type="entry name" value="MYOSIN-11"/>
    <property type="match status" value="1"/>
</dbReference>
<dbReference type="FunFam" id="3.40.850.10:FF:000101">
    <property type="entry name" value="Slow myosin heavy chain 2"/>
    <property type="match status" value="1"/>
</dbReference>
<dbReference type="InterPro" id="IPR004009">
    <property type="entry name" value="SH3_Myosin"/>
</dbReference>
<dbReference type="FunFam" id="1.20.58.530:FF:000001">
    <property type="entry name" value="Myosin heavy chain"/>
    <property type="match status" value="1"/>
</dbReference>
<dbReference type="PROSITE" id="PS50096">
    <property type="entry name" value="IQ"/>
    <property type="match status" value="1"/>
</dbReference>
<evidence type="ECO:0000256" key="3">
    <source>
        <dbReference type="ARBA" id="ARBA00022840"/>
    </source>
</evidence>
<comment type="similarity">
    <text evidence="1 8">Belongs to the TRAFAC class myosin-kinesin ATPase superfamily. Myosin family.</text>
</comment>
<dbReference type="FunFam" id="1.10.10.820:FF:000001">
    <property type="entry name" value="Myosin heavy chain"/>
    <property type="match status" value="1"/>
</dbReference>
<dbReference type="STRING" id="53326.A0A016V152"/>
<dbReference type="CDD" id="cd01377">
    <property type="entry name" value="MYSc_class_II"/>
    <property type="match status" value="1"/>
</dbReference>
<dbReference type="FunFam" id="1.20.120.720:FF:000001">
    <property type="entry name" value="Myosin heavy chain, muscle"/>
    <property type="match status" value="1"/>
</dbReference>
<proteinExistence type="inferred from homology"/>
<dbReference type="InterPro" id="IPR001609">
    <property type="entry name" value="Myosin_head_motor_dom-like"/>
</dbReference>
<dbReference type="SMART" id="SM00242">
    <property type="entry name" value="MYSc"/>
    <property type="match status" value="1"/>
</dbReference>
<dbReference type="Gene3D" id="2.30.30.360">
    <property type="entry name" value="Myosin S1 fragment, N-terminal"/>
    <property type="match status" value="1"/>
</dbReference>
<feature type="domain" description="Myosin motor" evidence="10">
    <location>
        <begin position="85"/>
        <end position="791"/>
    </location>
</feature>
<dbReference type="Gene3D" id="1.10.10.820">
    <property type="match status" value="1"/>
</dbReference>
<dbReference type="Gene3D" id="3.40.850.10">
    <property type="entry name" value="Kinesin motor domain"/>
    <property type="match status" value="1"/>
</dbReference>
<evidence type="ECO:0000256" key="8">
    <source>
        <dbReference type="PROSITE-ProRule" id="PRU00782"/>
    </source>
</evidence>
<keyword evidence="2 8" id="KW-0547">Nucleotide-binding</keyword>
<evidence type="ECO:0000259" key="10">
    <source>
        <dbReference type="PROSITE" id="PS51456"/>
    </source>
</evidence>
<dbReference type="SUPFAM" id="SSF52540">
    <property type="entry name" value="P-loop containing nucleoside triphosphate hydrolases"/>
    <property type="match status" value="1"/>
</dbReference>
<keyword evidence="5 8" id="KW-0518">Myosin</keyword>
<evidence type="ECO:0000256" key="9">
    <source>
        <dbReference type="SAM" id="Coils"/>
    </source>
</evidence>
<dbReference type="EMBL" id="JARK01001355">
    <property type="protein sequence ID" value="EYC21399.1"/>
    <property type="molecule type" value="Genomic_DNA"/>
</dbReference>
<keyword evidence="6 8" id="KW-0505">Motor protein</keyword>
<dbReference type="GO" id="GO:0005524">
    <property type="term" value="F:ATP binding"/>
    <property type="evidence" value="ECO:0007669"/>
    <property type="project" value="UniProtKB-UniRule"/>
</dbReference>
<dbReference type="AlphaFoldDB" id="A0A016V152"/>
<keyword evidence="3 8" id="KW-0067">ATP-binding</keyword>
<dbReference type="Pfam" id="PF02736">
    <property type="entry name" value="Myosin_N"/>
    <property type="match status" value="1"/>
</dbReference>
<dbReference type="Gene3D" id="1.20.120.720">
    <property type="entry name" value="Myosin VI head, motor domain, U50 subdomain"/>
    <property type="match status" value="1"/>
</dbReference>
<name>A0A016V152_9BILA</name>